<keyword evidence="4 6" id="KW-1133">Transmembrane helix</keyword>
<feature type="transmembrane region" description="Helical" evidence="6">
    <location>
        <begin position="189"/>
        <end position="207"/>
    </location>
</feature>
<name>A0A4R8EYX1_9BACT</name>
<accession>A0A4R8EYX1</accession>
<feature type="domain" description="Major facilitator superfamily (MFS) profile" evidence="7">
    <location>
        <begin position="26"/>
        <end position="408"/>
    </location>
</feature>
<evidence type="ECO:0000256" key="1">
    <source>
        <dbReference type="ARBA" id="ARBA00004651"/>
    </source>
</evidence>
<dbReference type="InterPro" id="IPR011701">
    <property type="entry name" value="MFS"/>
</dbReference>
<gene>
    <name evidence="8" type="ORF">C8D74_10714</name>
</gene>
<dbReference type="GO" id="GO:0022857">
    <property type="term" value="F:transmembrane transporter activity"/>
    <property type="evidence" value="ECO:0007669"/>
    <property type="project" value="InterPro"/>
</dbReference>
<dbReference type="Proteomes" id="UP000294817">
    <property type="component" value="Unassembled WGS sequence"/>
</dbReference>
<dbReference type="InterPro" id="IPR036259">
    <property type="entry name" value="MFS_trans_sf"/>
</dbReference>
<proteinExistence type="predicted"/>
<dbReference type="CDD" id="cd17370">
    <property type="entry name" value="MFS_MJ1317_like"/>
    <property type="match status" value="1"/>
</dbReference>
<keyword evidence="2" id="KW-1003">Cell membrane</keyword>
<reference evidence="8 9" key="1">
    <citation type="submission" date="2019-03" db="EMBL/GenBank/DDBJ databases">
        <title>Genomic Encyclopedia of Type Strains, Phase IV (KMG-IV): sequencing the most valuable type-strain genomes for metagenomic binning, comparative biology and taxonomic classification.</title>
        <authorList>
            <person name="Goeker M."/>
        </authorList>
    </citation>
    <scope>NUCLEOTIDE SEQUENCE [LARGE SCALE GENOMIC DNA]</scope>
    <source>
        <strain evidence="8 9">DSM 13575</strain>
    </source>
</reference>
<protein>
    <submittedName>
        <fullName evidence="8">MFS transporter</fullName>
    </submittedName>
</protein>
<feature type="transmembrane region" description="Helical" evidence="6">
    <location>
        <begin position="383"/>
        <end position="404"/>
    </location>
</feature>
<dbReference type="Gene3D" id="1.20.1250.20">
    <property type="entry name" value="MFS general substrate transporter like domains"/>
    <property type="match status" value="1"/>
</dbReference>
<feature type="transmembrane region" description="Helical" evidence="6">
    <location>
        <begin position="356"/>
        <end position="377"/>
    </location>
</feature>
<dbReference type="PANTHER" id="PTHR42688:SF1">
    <property type="entry name" value="BLR5212 PROTEIN"/>
    <property type="match status" value="1"/>
</dbReference>
<dbReference type="GO" id="GO:0005886">
    <property type="term" value="C:plasma membrane"/>
    <property type="evidence" value="ECO:0007669"/>
    <property type="project" value="UniProtKB-SubCell"/>
</dbReference>
<evidence type="ECO:0000259" key="7">
    <source>
        <dbReference type="PROSITE" id="PS50850"/>
    </source>
</evidence>
<keyword evidence="5 6" id="KW-0472">Membrane</keyword>
<evidence type="ECO:0000256" key="4">
    <source>
        <dbReference type="ARBA" id="ARBA00022989"/>
    </source>
</evidence>
<dbReference type="AlphaFoldDB" id="A0A4R8EYX1"/>
<evidence type="ECO:0000256" key="3">
    <source>
        <dbReference type="ARBA" id="ARBA00022692"/>
    </source>
</evidence>
<dbReference type="InterPro" id="IPR052425">
    <property type="entry name" value="Uncharacterized_MFS-type"/>
</dbReference>
<keyword evidence="9" id="KW-1185">Reference proteome</keyword>
<feature type="transmembrane region" description="Helical" evidence="6">
    <location>
        <begin position="268"/>
        <end position="291"/>
    </location>
</feature>
<comment type="subcellular location">
    <subcellularLocation>
        <location evidence="1">Cell membrane</location>
        <topology evidence="1">Multi-pass membrane protein</topology>
    </subcellularLocation>
</comment>
<evidence type="ECO:0000256" key="2">
    <source>
        <dbReference type="ARBA" id="ARBA00022475"/>
    </source>
</evidence>
<comment type="caution">
    <text evidence="8">The sequence shown here is derived from an EMBL/GenBank/DDBJ whole genome shotgun (WGS) entry which is preliminary data.</text>
</comment>
<evidence type="ECO:0000256" key="5">
    <source>
        <dbReference type="ARBA" id="ARBA00023136"/>
    </source>
</evidence>
<dbReference type="EMBL" id="SODZ01000007">
    <property type="protein sequence ID" value="TDX15417.1"/>
    <property type="molecule type" value="Genomic_DNA"/>
</dbReference>
<dbReference type="Pfam" id="PF07690">
    <property type="entry name" value="MFS_1"/>
    <property type="match status" value="1"/>
</dbReference>
<keyword evidence="3 6" id="KW-0812">Transmembrane</keyword>
<feature type="transmembrane region" description="Helical" evidence="6">
    <location>
        <begin position="92"/>
        <end position="113"/>
    </location>
</feature>
<feature type="transmembrane region" description="Helical" evidence="6">
    <location>
        <begin position="21"/>
        <end position="39"/>
    </location>
</feature>
<evidence type="ECO:0000313" key="9">
    <source>
        <dbReference type="Proteomes" id="UP000294817"/>
    </source>
</evidence>
<feature type="transmembrane region" description="Helical" evidence="6">
    <location>
        <begin position="159"/>
        <end position="177"/>
    </location>
</feature>
<organism evidence="8 9">
    <name type="scientific">Petrotoga sibirica</name>
    <dbReference type="NCBI Taxonomy" id="156202"/>
    <lineage>
        <taxon>Bacteria</taxon>
        <taxon>Thermotogati</taxon>
        <taxon>Thermotogota</taxon>
        <taxon>Thermotogae</taxon>
        <taxon>Petrotogales</taxon>
        <taxon>Petrotogaceae</taxon>
        <taxon>Petrotoga</taxon>
    </lineage>
</organism>
<feature type="transmembrane region" description="Helical" evidence="6">
    <location>
        <begin position="311"/>
        <end position="335"/>
    </location>
</feature>
<evidence type="ECO:0000313" key="8">
    <source>
        <dbReference type="EMBL" id="TDX15417.1"/>
    </source>
</evidence>
<feature type="transmembrane region" description="Helical" evidence="6">
    <location>
        <begin position="51"/>
        <end position="71"/>
    </location>
</feature>
<feature type="transmembrane region" description="Helical" evidence="6">
    <location>
        <begin position="234"/>
        <end position="256"/>
    </location>
</feature>
<dbReference type="PROSITE" id="PS50850">
    <property type="entry name" value="MFS"/>
    <property type="match status" value="1"/>
</dbReference>
<evidence type="ECO:0000256" key="6">
    <source>
        <dbReference type="SAM" id="Phobius"/>
    </source>
</evidence>
<sequence>MSMGYFEKIYLKNKKRRCSKTKKTAMGFIVVMGIVSLFADITHEGARSLIGPYLGLLGASATAVGIISGLGEFIGYGLRLLTGYLSDKTRRYWLFTFLGYGMDLFSVPLLALAGRWEIAAMLIIMERTGKAIRKPSKDTLMSYAARNVGSGKGFAIAEVLDQIGAVSGPVILSLILLFKSGDELTNYRLAFAILLIPALITLVLLSISRLNFPQPKKFEVKEDKINFEGISKSYWLYLVAISLIAAGFADFPLLAFHFQRIDIFNSTMIPFMYAIAMGVDAVSALIFGLFYDKVGVTSLIIASSLSIFFSPFSFLSNSSLLVILGVILWGVGMGAQESILKSVVADIVTPEKRGTAYGFFNAIFGLFWFIGSAFMGILYDHTVVSLVVFSMIIESAAVFTLFLFKFKLVNTLNKNERG</sequence>
<dbReference type="InterPro" id="IPR020846">
    <property type="entry name" value="MFS_dom"/>
</dbReference>
<dbReference type="PANTHER" id="PTHR42688">
    <property type="entry name" value="CONSERVED PROTEIN"/>
    <property type="match status" value="1"/>
</dbReference>
<dbReference type="SUPFAM" id="SSF103473">
    <property type="entry name" value="MFS general substrate transporter"/>
    <property type="match status" value="1"/>
</dbReference>